<sequence length="137" mass="15282">MKLANGSERLEMHIFNGERKDVEGVTGQPVSIPIVHYDYEPRSRLTSPPKNDAKEISQSMFIGNEGPSVIVKATVCLIALIIMVFAPAVTTTSCYHLDLFTAAPRIAAVELHVLDWCPRACAAVIRERRRTRFCEIL</sequence>
<protein>
    <submittedName>
        <fullName evidence="4">Transmembrane protein</fullName>
    </submittedName>
</protein>
<reference evidence="4" key="1">
    <citation type="submission" date="2017-02" db="UniProtKB">
        <authorList>
            <consortium name="WormBaseParasite"/>
        </authorList>
    </citation>
    <scope>IDENTIFICATION</scope>
</reference>
<keyword evidence="1" id="KW-1133">Transmembrane helix</keyword>
<keyword evidence="1" id="KW-0472">Membrane</keyword>
<accession>A0A0N4TZ62</accession>
<gene>
    <name evidence="2" type="ORF">BPAG_LOCUS14260</name>
</gene>
<proteinExistence type="predicted"/>
<keyword evidence="3" id="KW-1185">Reference proteome</keyword>
<reference evidence="2 3" key="2">
    <citation type="submission" date="2018-11" db="EMBL/GenBank/DDBJ databases">
        <authorList>
            <consortium name="Pathogen Informatics"/>
        </authorList>
    </citation>
    <scope>NUCLEOTIDE SEQUENCE [LARGE SCALE GENOMIC DNA]</scope>
</reference>
<dbReference type="WBParaSite" id="BPAG_0001433201-mRNA-1">
    <property type="protein sequence ID" value="BPAG_0001433201-mRNA-1"/>
    <property type="gene ID" value="BPAG_0001433201"/>
</dbReference>
<feature type="transmembrane region" description="Helical" evidence="1">
    <location>
        <begin position="69"/>
        <end position="89"/>
    </location>
</feature>
<evidence type="ECO:0000313" key="2">
    <source>
        <dbReference type="EMBL" id="VDN95445.1"/>
    </source>
</evidence>
<organism evidence="4">
    <name type="scientific">Brugia pahangi</name>
    <name type="common">Filarial nematode worm</name>
    <dbReference type="NCBI Taxonomy" id="6280"/>
    <lineage>
        <taxon>Eukaryota</taxon>
        <taxon>Metazoa</taxon>
        <taxon>Ecdysozoa</taxon>
        <taxon>Nematoda</taxon>
        <taxon>Chromadorea</taxon>
        <taxon>Rhabditida</taxon>
        <taxon>Spirurina</taxon>
        <taxon>Spiruromorpha</taxon>
        <taxon>Filarioidea</taxon>
        <taxon>Onchocercidae</taxon>
        <taxon>Brugia</taxon>
    </lineage>
</organism>
<dbReference type="Proteomes" id="UP000278627">
    <property type="component" value="Unassembled WGS sequence"/>
</dbReference>
<evidence type="ECO:0000313" key="4">
    <source>
        <dbReference type="WBParaSite" id="BPAG_0001433201-mRNA-1"/>
    </source>
</evidence>
<dbReference type="AlphaFoldDB" id="A0A0N4TZ62"/>
<name>A0A0N4TZ62_BRUPA</name>
<dbReference type="EMBL" id="UZAD01013578">
    <property type="protein sequence ID" value="VDN95445.1"/>
    <property type="molecule type" value="Genomic_DNA"/>
</dbReference>
<keyword evidence="1" id="KW-0812">Transmembrane</keyword>
<evidence type="ECO:0000313" key="3">
    <source>
        <dbReference type="Proteomes" id="UP000278627"/>
    </source>
</evidence>
<evidence type="ECO:0000256" key="1">
    <source>
        <dbReference type="SAM" id="Phobius"/>
    </source>
</evidence>